<dbReference type="EMBL" id="ML996183">
    <property type="protein sequence ID" value="KAF2732078.1"/>
    <property type="molecule type" value="Genomic_DNA"/>
</dbReference>
<reference evidence="7" key="1">
    <citation type="journal article" date="2020" name="Stud. Mycol.">
        <title>101 Dothideomycetes genomes: a test case for predicting lifestyles and emergence of pathogens.</title>
        <authorList>
            <person name="Haridas S."/>
            <person name="Albert R."/>
            <person name="Binder M."/>
            <person name="Bloem J."/>
            <person name="Labutti K."/>
            <person name="Salamov A."/>
            <person name="Andreopoulos B."/>
            <person name="Baker S."/>
            <person name="Barry K."/>
            <person name="Bills G."/>
            <person name="Bluhm B."/>
            <person name="Cannon C."/>
            <person name="Castanera R."/>
            <person name="Culley D."/>
            <person name="Daum C."/>
            <person name="Ezra D."/>
            <person name="Gonzalez J."/>
            <person name="Henrissat B."/>
            <person name="Kuo A."/>
            <person name="Liang C."/>
            <person name="Lipzen A."/>
            <person name="Lutzoni F."/>
            <person name="Magnuson J."/>
            <person name="Mondo S."/>
            <person name="Nolan M."/>
            <person name="Ohm R."/>
            <person name="Pangilinan J."/>
            <person name="Park H.-J."/>
            <person name="Ramirez L."/>
            <person name="Alfaro M."/>
            <person name="Sun H."/>
            <person name="Tritt A."/>
            <person name="Yoshinaga Y."/>
            <person name="Zwiers L.-H."/>
            <person name="Turgeon B."/>
            <person name="Goodwin S."/>
            <person name="Spatafora J."/>
            <person name="Crous P."/>
            <person name="Grigoriev I."/>
        </authorList>
    </citation>
    <scope>NUCLEOTIDE SEQUENCE</scope>
    <source>
        <strain evidence="7">CBS 125425</strain>
    </source>
</reference>
<accession>A0A9P4QQU9</accession>
<dbReference type="SUPFAM" id="SSF51905">
    <property type="entry name" value="FAD/NAD(P)-binding domain"/>
    <property type="match status" value="1"/>
</dbReference>
<dbReference type="Proteomes" id="UP000799444">
    <property type="component" value="Unassembled WGS sequence"/>
</dbReference>
<keyword evidence="2" id="KW-0285">Flavoprotein</keyword>
<evidence type="ECO:0000259" key="6">
    <source>
        <dbReference type="Pfam" id="PF01494"/>
    </source>
</evidence>
<dbReference type="AlphaFoldDB" id="A0A9P4QQU9"/>
<evidence type="ECO:0000313" key="8">
    <source>
        <dbReference type="Proteomes" id="UP000799444"/>
    </source>
</evidence>
<gene>
    <name evidence="7" type="ORF">EJ04DRAFT_578606</name>
</gene>
<evidence type="ECO:0000313" key="7">
    <source>
        <dbReference type="EMBL" id="KAF2732078.1"/>
    </source>
</evidence>
<name>A0A9P4QQU9_9PLEO</name>
<dbReference type="GO" id="GO:0004497">
    <property type="term" value="F:monooxygenase activity"/>
    <property type="evidence" value="ECO:0007669"/>
    <property type="project" value="UniProtKB-KW"/>
</dbReference>
<comment type="similarity">
    <text evidence="1">Belongs to the paxM FAD-dependent monooxygenase family.</text>
</comment>
<feature type="domain" description="FAD-binding" evidence="6">
    <location>
        <begin position="2"/>
        <end position="331"/>
    </location>
</feature>
<dbReference type="OrthoDB" id="9993796at2759"/>
<dbReference type="GO" id="GO:0071949">
    <property type="term" value="F:FAD binding"/>
    <property type="evidence" value="ECO:0007669"/>
    <property type="project" value="InterPro"/>
</dbReference>
<dbReference type="InterPro" id="IPR002938">
    <property type="entry name" value="FAD-bd"/>
</dbReference>
<dbReference type="PANTHER" id="PTHR13789:SF215">
    <property type="entry name" value="FAD-BINDING DOMAIN-CONTAINING PROTEIN-RELATED"/>
    <property type="match status" value="1"/>
</dbReference>
<dbReference type="InterPro" id="IPR036188">
    <property type="entry name" value="FAD/NAD-bd_sf"/>
</dbReference>
<evidence type="ECO:0000256" key="1">
    <source>
        <dbReference type="ARBA" id="ARBA00007992"/>
    </source>
</evidence>
<organism evidence="7 8">
    <name type="scientific">Polyplosphaeria fusca</name>
    <dbReference type="NCBI Taxonomy" id="682080"/>
    <lineage>
        <taxon>Eukaryota</taxon>
        <taxon>Fungi</taxon>
        <taxon>Dikarya</taxon>
        <taxon>Ascomycota</taxon>
        <taxon>Pezizomycotina</taxon>
        <taxon>Dothideomycetes</taxon>
        <taxon>Pleosporomycetidae</taxon>
        <taxon>Pleosporales</taxon>
        <taxon>Tetraplosphaeriaceae</taxon>
        <taxon>Polyplosphaeria</taxon>
    </lineage>
</organism>
<keyword evidence="3" id="KW-0274">FAD</keyword>
<sequence length="477" mass="53223">MNIAIVGAGIAGLGAAIALRRAGHYVEIYEKSQFKNEIGAAILITPNGHRILRRWGFNFDKARPVDFKQFRYVNASTLEIAKYESFEGVEERFGERMASYHRVDLHSGLREIATGEREGWTAPAKIHLGCEVVGVDSEKGVIELKGGEKISRDLVVIADGCHTAFIPQVAQEDIPVQMIGKSVYRMLAPFAKLREHSDASKLWDDEKPGFVTFFRNDLMIVTYPCRGEELLNVAIFHNTRLEERQKVDWNSSAELSKVLEVLEGCSELVKHIPQTTDVIKVYTVTQRPPALTIHRGKIICIGDSVHHMLPTHAQGGCSALEDAAALEVLLSLHPDSPKPFTHTASNLEKRLKLYQHLRLPRSAPTQILSSLSPQLTMAGLAKKTAELRKFYAGDLPPWPMGTGSWTEPLREFFYSYDVFAEAEDVLKAWDEETGWCEGMEGVAGEGIAGKNRWFGDVGRWAVEDLRDGNGVDREVAR</sequence>
<comment type="caution">
    <text evidence="7">The sequence shown here is derived from an EMBL/GenBank/DDBJ whole genome shotgun (WGS) entry which is preliminary data.</text>
</comment>
<proteinExistence type="inferred from homology"/>
<protein>
    <submittedName>
        <fullName evidence="7">FAD/NAD(P)-binding domain-containing protein</fullName>
    </submittedName>
</protein>
<keyword evidence="8" id="KW-1185">Reference proteome</keyword>
<evidence type="ECO:0000256" key="5">
    <source>
        <dbReference type="ARBA" id="ARBA00023033"/>
    </source>
</evidence>
<dbReference type="SUPFAM" id="SSF54373">
    <property type="entry name" value="FAD-linked reductases, C-terminal domain"/>
    <property type="match status" value="1"/>
</dbReference>
<dbReference type="InterPro" id="IPR050493">
    <property type="entry name" value="FAD-dep_Monooxygenase_BioMet"/>
</dbReference>
<keyword evidence="5" id="KW-0503">Monooxygenase</keyword>
<evidence type="ECO:0000256" key="4">
    <source>
        <dbReference type="ARBA" id="ARBA00023002"/>
    </source>
</evidence>
<evidence type="ECO:0000256" key="2">
    <source>
        <dbReference type="ARBA" id="ARBA00022630"/>
    </source>
</evidence>
<dbReference type="Gene3D" id="3.50.50.60">
    <property type="entry name" value="FAD/NAD(P)-binding domain"/>
    <property type="match status" value="1"/>
</dbReference>
<evidence type="ECO:0000256" key="3">
    <source>
        <dbReference type="ARBA" id="ARBA00022827"/>
    </source>
</evidence>
<keyword evidence="4" id="KW-0560">Oxidoreductase</keyword>
<dbReference type="PANTHER" id="PTHR13789">
    <property type="entry name" value="MONOOXYGENASE"/>
    <property type="match status" value="1"/>
</dbReference>
<dbReference type="PRINTS" id="PR00420">
    <property type="entry name" value="RNGMNOXGNASE"/>
</dbReference>
<dbReference type="Pfam" id="PF01494">
    <property type="entry name" value="FAD_binding_3"/>
    <property type="match status" value="1"/>
</dbReference>